<protein>
    <submittedName>
        <fullName evidence="2">Twin-arginine translocation signal domain-containing protein</fullName>
    </submittedName>
</protein>
<organism evidence="2 3">
    <name type="scientific">Microvirga aerilata</name>
    <dbReference type="NCBI Taxonomy" id="670292"/>
    <lineage>
        <taxon>Bacteria</taxon>
        <taxon>Pseudomonadati</taxon>
        <taxon>Pseudomonadota</taxon>
        <taxon>Alphaproteobacteria</taxon>
        <taxon>Hyphomicrobiales</taxon>
        <taxon>Methylobacteriaceae</taxon>
        <taxon>Microvirga</taxon>
    </lineage>
</organism>
<keyword evidence="3" id="KW-1185">Reference proteome</keyword>
<dbReference type="InterPro" id="IPR019546">
    <property type="entry name" value="TAT_signal_bac_arc"/>
</dbReference>
<dbReference type="AlphaFoldDB" id="A0A936ZJQ3"/>
<dbReference type="NCBIfam" id="TIGR01409">
    <property type="entry name" value="TAT_signal_seq"/>
    <property type="match status" value="1"/>
</dbReference>
<name>A0A936ZJQ3_9HYPH</name>
<sequence length="184" mass="19340">MPKIELHPTGQPSWMPGRSEAGLHQSRRSFLLGLACAGLAGAGLPAHAQSFPQAFSSFAVDVSVLKAKGLGPFADLVGAATLDELRRSFADRADPRGPRLVVRLTGVFLTPFPGGGGSLRRGNGGGGHDSVEGEALAVGRRGEVLARHPMLAVLDAHASSVTPNEQGRAVAVAQHYVRWLRRQI</sequence>
<evidence type="ECO:0000313" key="3">
    <source>
        <dbReference type="Proteomes" id="UP000605848"/>
    </source>
</evidence>
<evidence type="ECO:0000256" key="1">
    <source>
        <dbReference type="SAM" id="MobiDB-lite"/>
    </source>
</evidence>
<feature type="region of interest" description="Disordered" evidence="1">
    <location>
        <begin position="1"/>
        <end position="20"/>
    </location>
</feature>
<dbReference type="EMBL" id="JAEQMY010000030">
    <property type="protein sequence ID" value="MBL0405924.1"/>
    <property type="molecule type" value="Genomic_DNA"/>
</dbReference>
<dbReference type="RefSeq" id="WP_202062432.1">
    <property type="nucleotide sequence ID" value="NZ_JAEQMY010000030.1"/>
</dbReference>
<dbReference type="PROSITE" id="PS51318">
    <property type="entry name" value="TAT"/>
    <property type="match status" value="1"/>
</dbReference>
<dbReference type="InterPro" id="IPR006311">
    <property type="entry name" value="TAT_signal"/>
</dbReference>
<accession>A0A936ZJQ3</accession>
<reference evidence="2" key="1">
    <citation type="submission" date="2021-01" db="EMBL/GenBank/DDBJ databases">
        <title>Microvirga sp.</title>
        <authorList>
            <person name="Kim M.K."/>
        </authorList>
    </citation>
    <scope>NUCLEOTIDE SEQUENCE</scope>
    <source>
        <strain evidence="2">5420S-16</strain>
    </source>
</reference>
<comment type="caution">
    <text evidence="2">The sequence shown here is derived from an EMBL/GenBank/DDBJ whole genome shotgun (WGS) entry which is preliminary data.</text>
</comment>
<proteinExistence type="predicted"/>
<dbReference type="Proteomes" id="UP000605848">
    <property type="component" value="Unassembled WGS sequence"/>
</dbReference>
<evidence type="ECO:0000313" key="2">
    <source>
        <dbReference type="EMBL" id="MBL0405924.1"/>
    </source>
</evidence>
<gene>
    <name evidence="2" type="ORF">JKG68_18350</name>
</gene>